<dbReference type="Gene3D" id="3.15.10.30">
    <property type="entry name" value="Haemolymph juvenile hormone binding protein"/>
    <property type="match status" value="1"/>
</dbReference>
<evidence type="ECO:0000313" key="6">
    <source>
        <dbReference type="Proteomes" id="UP001153714"/>
    </source>
</evidence>
<reference evidence="5" key="1">
    <citation type="submission" date="2021-12" db="EMBL/GenBank/DDBJ databases">
        <authorList>
            <person name="King R."/>
        </authorList>
    </citation>
    <scope>NUCLEOTIDE SEQUENCE</scope>
</reference>
<comment type="similarity">
    <text evidence="3">Belongs to the TO family.</text>
</comment>
<dbReference type="PANTHER" id="PTHR11008:SF32">
    <property type="entry name" value="CIRCADIAN CLOCK-CONTROLLED PROTEIN DAYWAKE-RELATED"/>
    <property type="match status" value="1"/>
</dbReference>
<protein>
    <submittedName>
        <fullName evidence="5">Uncharacterized protein</fullName>
    </submittedName>
</protein>
<dbReference type="GO" id="GO:0005615">
    <property type="term" value="C:extracellular space"/>
    <property type="evidence" value="ECO:0007669"/>
    <property type="project" value="TreeGrafter"/>
</dbReference>
<evidence type="ECO:0000313" key="5">
    <source>
        <dbReference type="EMBL" id="CAG9787826.1"/>
    </source>
</evidence>
<dbReference type="InterPro" id="IPR010562">
    <property type="entry name" value="Haemolymph_juvenile_hormone-bd"/>
</dbReference>
<evidence type="ECO:0000256" key="3">
    <source>
        <dbReference type="ARBA" id="ARBA00060902"/>
    </source>
</evidence>
<dbReference type="AlphaFoldDB" id="A0A9N9WCW7"/>
<proteinExistence type="inferred from homology"/>
<dbReference type="SMART" id="SM00700">
    <property type="entry name" value="JHBP"/>
    <property type="match status" value="1"/>
</dbReference>
<feature type="signal peptide" evidence="4">
    <location>
        <begin position="1"/>
        <end position="17"/>
    </location>
</feature>
<dbReference type="InterPro" id="IPR038606">
    <property type="entry name" value="To_sf"/>
</dbReference>
<evidence type="ECO:0000256" key="2">
    <source>
        <dbReference type="ARBA" id="ARBA00023108"/>
    </source>
</evidence>
<dbReference type="Pfam" id="PF06585">
    <property type="entry name" value="JHBP"/>
    <property type="match status" value="1"/>
</dbReference>
<keyword evidence="6" id="KW-1185">Reference proteome</keyword>
<feature type="chain" id="PRO_5040472889" evidence="4">
    <location>
        <begin position="18"/>
        <end position="237"/>
    </location>
</feature>
<keyword evidence="1 4" id="KW-0732">Signal</keyword>
<dbReference type="Proteomes" id="UP001153714">
    <property type="component" value="Chromosome 18"/>
</dbReference>
<evidence type="ECO:0000256" key="1">
    <source>
        <dbReference type="ARBA" id="ARBA00022729"/>
    </source>
</evidence>
<organism evidence="5 6">
    <name type="scientific">Diatraea saccharalis</name>
    <name type="common">sugarcane borer</name>
    <dbReference type="NCBI Taxonomy" id="40085"/>
    <lineage>
        <taxon>Eukaryota</taxon>
        <taxon>Metazoa</taxon>
        <taxon>Ecdysozoa</taxon>
        <taxon>Arthropoda</taxon>
        <taxon>Hexapoda</taxon>
        <taxon>Insecta</taxon>
        <taxon>Pterygota</taxon>
        <taxon>Neoptera</taxon>
        <taxon>Endopterygota</taxon>
        <taxon>Lepidoptera</taxon>
        <taxon>Glossata</taxon>
        <taxon>Ditrysia</taxon>
        <taxon>Pyraloidea</taxon>
        <taxon>Crambidae</taxon>
        <taxon>Crambinae</taxon>
        <taxon>Diatraea</taxon>
    </lineage>
</organism>
<keyword evidence="2" id="KW-0090">Biological rhythms</keyword>
<dbReference type="PANTHER" id="PTHR11008">
    <property type="entry name" value="PROTEIN TAKEOUT-LIKE PROTEIN"/>
    <property type="match status" value="1"/>
</dbReference>
<dbReference type="EMBL" id="OU893349">
    <property type="protein sequence ID" value="CAG9787826.1"/>
    <property type="molecule type" value="Genomic_DNA"/>
</dbReference>
<evidence type="ECO:0000256" key="4">
    <source>
        <dbReference type="SAM" id="SignalP"/>
    </source>
</evidence>
<dbReference type="OrthoDB" id="8113209at2759"/>
<name>A0A9N9WCW7_9NEOP</name>
<dbReference type="GO" id="GO:0007623">
    <property type="term" value="P:circadian rhythm"/>
    <property type="evidence" value="ECO:0007669"/>
    <property type="project" value="UniProtKB-ARBA"/>
</dbReference>
<sequence>MSAVFYFIPFLIQICYGALLPVPKCKISDTKCLTASAQMAIPLFAPGIPEIGAPPIDEMQIKYVKVALAGLNLDVKDATLKGLKDAKIYKVRVDMEKKEIKYVFISDPWLEGKYTASGQLLVLPISGDGDVSIKIKNGEIDVTHTFDVVKNADGKDVIKLKGFSFKYDIKDGANYYLGNLFNGNKELSNALLKFMNENWKLLSEEFGEPVLRACIKIIHTAIKKYLYAHPLEELVEL</sequence>
<gene>
    <name evidence="5" type="ORF">DIATSA_LOCUS5679</name>
</gene>
<reference evidence="5" key="2">
    <citation type="submission" date="2022-10" db="EMBL/GenBank/DDBJ databases">
        <authorList>
            <consortium name="ENA_rothamsted_submissions"/>
            <consortium name="culmorum"/>
            <person name="King R."/>
        </authorList>
    </citation>
    <scope>NUCLEOTIDE SEQUENCE</scope>
</reference>
<dbReference type="FunFam" id="3.15.10.30:FF:000001">
    <property type="entry name" value="Takeout-like protein 1"/>
    <property type="match status" value="1"/>
</dbReference>
<accession>A0A9N9WCW7</accession>